<keyword evidence="3" id="KW-1185">Reference proteome</keyword>
<feature type="compositionally biased region" description="Basic and acidic residues" evidence="1">
    <location>
        <begin position="211"/>
        <end position="221"/>
    </location>
</feature>
<feature type="region of interest" description="Disordered" evidence="1">
    <location>
        <begin position="363"/>
        <end position="467"/>
    </location>
</feature>
<protein>
    <submittedName>
        <fullName evidence="2">Uncharacterized protein</fullName>
    </submittedName>
</protein>
<gene>
    <name evidence="2" type="ORF">LTR91_016245</name>
</gene>
<feature type="region of interest" description="Disordered" evidence="1">
    <location>
        <begin position="209"/>
        <end position="283"/>
    </location>
</feature>
<comment type="caution">
    <text evidence="2">The sequence shown here is derived from an EMBL/GenBank/DDBJ whole genome shotgun (WGS) entry which is preliminary data.</text>
</comment>
<feature type="compositionally biased region" description="Polar residues" evidence="1">
    <location>
        <begin position="225"/>
        <end position="241"/>
    </location>
</feature>
<evidence type="ECO:0000256" key="1">
    <source>
        <dbReference type="SAM" id="MobiDB-lite"/>
    </source>
</evidence>
<feature type="compositionally biased region" description="Low complexity" evidence="1">
    <location>
        <begin position="412"/>
        <end position="427"/>
    </location>
</feature>
<feature type="region of interest" description="Disordered" evidence="1">
    <location>
        <begin position="301"/>
        <end position="347"/>
    </location>
</feature>
<feature type="compositionally biased region" description="Low complexity" evidence="1">
    <location>
        <begin position="384"/>
        <end position="398"/>
    </location>
</feature>
<accession>A0AAN6K881</accession>
<dbReference type="EMBL" id="JAUJLE010000195">
    <property type="protein sequence ID" value="KAK0969608.1"/>
    <property type="molecule type" value="Genomic_DNA"/>
</dbReference>
<dbReference type="AlphaFoldDB" id="A0AAN6K881"/>
<reference evidence="2" key="1">
    <citation type="submission" date="2023-06" db="EMBL/GenBank/DDBJ databases">
        <title>Black Yeasts Isolated from many extreme environments.</title>
        <authorList>
            <person name="Coleine C."/>
            <person name="Stajich J.E."/>
            <person name="Selbmann L."/>
        </authorList>
    </citation>
    <scope>NUCLEOTIDE SEQUENCE</scope>
    <source>
        <strain evidence="2">CCFEE 5200</strain>
    </source>
</reference>
<organism evidence="2 3">
    <name type="scientific">Friedmanniomyces endolithicus</name>
    <dbReference type="NCBI Taxonomy" id="329885"/>
    <lineage>
        <taxon>Eukaryota</taxon>
        <taxon>Fungi</taxon>
        <taxon>Dikarya</taxon>
        <taxon>Ascomycota</taxon>
        <taxon>Pezizomycotina</taxon>
        <taxon>Dothideomycetes</taxon>
        <taxon>Dothideomycetidae</taxon>
        <taxon>Mycosphaerellales</taxon>
        <taxon>Teratosphaeriaceae</taxon>
        <taxon>Friedmanniomyces</taxon>
    </lineage>
</organism>
<sequence length="808" mass="87255">MVAISPLSVGDILMLSQTAWKIGRAFRQGQANAVTEFAEVEREADGLSEALKLKLVAEALHTDGGMLSRADEDTKTAVNSIMESAHTTLSDLESFVERYQVIKKRNTRGGVVVERSWNEVVVANYRTFKWTTEGGSIVELRNMLQMHSNSINLVMQALQSRSLARLEKTVTPMAENIADIHERVNGDLGAKIDDLHRIIMAVASSTPSLQARDRAIEDGGPSRHGSVNTVATSELAGSTGTRALEPPPLRVNPYGLPVRQPVRRGSTQSSESSKSTVLAARSAREDSAYWSMGPLPFERESRRADWNSESGSPPENRRSIGDGFPVPSSPQSPADRRTSHVARRESSTLPNLLNALCDSDAVAGSSERSFPTEESPTMRTPDTSSSRASSSRNPHNASILPPPALPPDGANSPPSAATPSSFLSSPTRQRSNLANLRDAARPTPASSVRRPNRNSTASDPPASPPALEAPSFEKLLFRNAAILCDVRGTLVEYAQSRPDEPDPRFNTEMLPACTSSRICVIRKRENREHGGTRVVASIWTLAEDGGVRLQQKLSEVNETVPYCSYFDPLKVSLPPSEGPGSEIALRFHSEAWGEEEAVVRTNWVNYVFATEGDAAQFQSAVFGRTLLGSFHTTKTTVLHEGFKGAFAFEEQFANIEMLRLWEDDGISTPGAAGGVLALLHVSSSFGEGWARWWINSSRLQVRVKEDGVKGAKVKGIDVMVVKPGSGADKMRGGGGGGAAASGGAAVGVGEGGLQRVETLAGPRPNGGKRIPVRAVTGVKVEFKAEEDKRRFVAQCRRVQEKMLLLPDL</sequence>
<evidence type="ECO:0000313" key="3">
    <source>
        <dbReference type="Proteomes" id="UP001175353"/>
    </source>
</evidence>
<feature type="compositionally biased region" description="Basic and acidic residues" evidence="1">
    <location>
        <begin position="334"/>
        <end position="346"/>
    </location>
</feature>
<evidence type="ECO:0000313" key="2">
    <source>
        <dbReference type="EMBL" id="KAK0969608.1"/>
    </source>
</evidence>
<dbReference type="Proteomes" id="UP001175353">
    <property type="component" value="Unassembled WGS sequence"/>
</dbReference>
<feature type="compositionally biased region" description="Polar residues" evidence="1">
    <location>
        <begin position="366"/>
        <end position="383"/>
    </location>
</feature>
<feature type="compositionally biased region" description="Low complexity" evidence="1">
    <location>
        <begin position="455"/>
        <end position="467"/>
    </location>
</feature>
<feature type="compositionally biased region" description="Low complexity" evidence="1">
    <location>
        <begin position="266"/>
        <end position="275"/>
    </location>
</feature>
<name>A0AAN6K881_9PEZI</name>
<proteinExistence type="predicted"/>